<proteinExistence type="predicted"/>
<organism evidence="1 2">
    <name type="scientific">Amycolatopsis arida</name>
    <dbReference type="NCBI Taxonomy" id="587909"/>
    <lineage>
        <taxon>Bacteria</taxon>
        <taxon>Bacillati</taxon>
        <taxon>Actinomycetota</taxon>
        <taxon>Actinomycetes</taxon>
        <taxon>Pseudonocardiales</taxon>
        <taxon>Pseudonocardiaceae</taxon>
        <taxon>Amycolatopsis</taxon>
    </lineage>
</organism>
<reference evidence="2" key="1">
    <citation type="submission" date="2016-10" db="EMBL/GenBank/DDBJ databases">
        <authorList>
            <person name="Varghese N."/>
            <person name="Submissions S."/>
        </authorList>
    </citation>
    <scope>NUCLEOTIDE SEQUENCE [LARGE SCALE GENOMIC DNA]</scope>
    <source>
        <strain evidence="2">CGMCC 4.5579</strain>
    </source>
</reference>
<accession>A0A1I5T838</accession>
<dbReference type="RefSeq" id="WP_092530055.1">
    <property type="nucleotide sequence ID" value="NZ_FOWW01000003.1"/>
</dbReference>
<sequence>MLPAVPPVPARPGEPALAVPRDRPYTLLTLLDTVMLRYMPLLSLVLPLWIARHTAAPAWLVAR</sequence>
<dbReference type="EMBL" id="FOWW01000003">
    <property type="protein sequence ID" value="SFP79108.1"/>
    <property type="molecule type" value="Genomic_DNA"/>
</dbReference>
<protein>
    <recommendedName>
        <fullName evidence="3">MFS transporter</fullName>
    </recommendedName>
</protein>
<gene>
    <name evidence="1" type="ORF">SAMN05421810_103427</name>
</gene>
<dbReference type="AlphaFoldDB" id="A0A1I5T838"/>
<evidence type="ECO:0000313" key="2">
    <source>
        <dbReference type="Proteomes" id="UP000198727"/>
    </source>
</evidence>
<name>A0A1I5T838_9PSEU</name>
<dbReference type="Proteomes" id="UP000198727">
    <property type="component" value="Unassembled WGS sequence"/>
</dbReference>
<keyword evidence="2" id="KW-1185">Reference proteome</keyword>
<evidence type="ECO:0000313" key="1">
    <source>
        <dbReference type="EMBL" id="SFP79108.1"/>
    </source>
</evidence>
<dbReference type="OrthoDB" id="3865324at2"/>
<evidence type="ECO:0008006" key="3">
    <source>
        <dbReference type="Google" id="ProtNLM"/>
    </source>
</evidence>